<evidence type="ECO:0000313" key="2">
    <source>
        <dbReference type="Proteomes" id="UP000192596"/>
    </source>
</evidence>
<dbReference type="InParanoid" id="A0A1V8SPV4"/>
<organism evidence="1 2">
    <name type="scientific">Cryoendolithus antarcticus</name>
    <dbReference type="NCBI Taxonomy" id="1507870"/>
    <lineage>
        <taxon>Eukaryota</taxon>
        <taxon>Fungi</taxon>
        <taxon>Dikarya</taxon>
        <taxon>Ascomycota</taxon>
        <taxon>Pezizomycotina</taxon>
        <taxon>Dothideomycetes</taxon>
        <taxon>Dothideomycetidae</taxon>
        <taxon>Cladosporiales</taxon>
        <taxon>Cladosporiaceae</taxon>
        <taxon>Cryoendolithus</taxon>
    </lineage>
</organism>
<sequence>MRSTKHGKVADADIKGYKGQGIWCKRGQVPKLWMLPSTDNIVYRKLWILHDAEPLKAKFACLRYSAMEHKIEQFASAAEEWDDSPDKAPPMQWCKPYQARSDRYLYHFIKHQ</sequence>
<name>A0A1V8SPV4_9PEZI</name>
<accession>A0A1V8SPV4</accession>
<proteinExistence type="predicted"/>
<evidence type="ECO:0000313" key="1">
    <source>
        <dbReference type="EMBL" id="OQO01090.1"/>
    </source>
</evidence>
<dbReference type="Proteomes" id="UP000192596">
    <property type="component" value="Unassembled WGS sequence"/>
</dbReference>
<reference evidence="2" key="1">
    <citation type="submission" date="2017-03" db="EMBL/GenBank/DDBJ databases">
        <title>Genomes of endolithic fungi from Antarctica.</title>
        <authorList>
            <person name="Coleine C."/>
            <person name="Masonjones S."/>
            <person name="Stajich J.E."/>
        </authorList>
    </citation>
    <scope>NUCLEOTIDE SEQUENCE [LARGE SCALE GENOMIC DNA]</scope>
    <source>
        <strain evidence="2">CCFEE 5527</strain>
    </source>
</reference>
<keyword evidence="2" id="KW-1185">Reference proteome</keyword>
<protein>
    <submittedName>
        <fullName evidence="1">Uncharacterized protein</fullName>
    </submittedName>
</protein>
<comment type="caution">
    <text evidence="1">The sequence shown here is derived from an EMBL/GenBank/DDBJ whole genome shotgun (WGS) entry which is preliminary data.</text>
</comment>
<gene>
    <name evidence="1" type="ORF">B0A48_13333</name>
</gene>
<dbReference type="EMBL" id="NAJO01000032">
    <property type="protein sequence ID" value="OQO01090.1"/>
    <property type="molecule type" value="Genomic_DNA"/>
</dbReference>
<dbReference type="AlphaFoldDB" id="A0A1V8SPV4"/>